<feature type="domain" description="PAC" evidence="21">
    <location>
        <begin position="243"/>
        <end position="295"/>
    </location>
</feature>
<feature type="domain" description="PAS" evidence="20">
    <location>
        <begin position="169"/>
        <end position="239"/>
    </location>
</feature>
<dbReference type="FunFam" id="1.10.287.130:FF:000002">
    <property type="entry name" value="Two-component osmosensing histidine kinase"/>
    <property type="match status" value="1"/>
</dbReference>
<dbReference type="SUPFAM" id="SSF47384">
    <property type="entry name" value="Homodimeric domain of signal transducing histidine kinase"/>
    <property type="match status" value="1"/>
</dbReference>
<evidence type="ECO:0000313" key="23">
    <source>
        <dbReference type="EMBL" id="PSR54831.1"/>
    </source>
</evidence>
<dbReference type="Pfam" id="PF00072">
    <property type="entry name" value="Response_reg"/>
    <property type="match status" value="1"/>
</dbReference>
<keyword evidence="11" id="KW-1133">Transmembrane helix</keyword>
<reference evidence="23 24" key="1">
    <citation type="submission" date="2018-03" db="EMBL/GenBank/DDBJ databases">
        <title>Adhaeribacter sp. HMF7605 Genome sequencing and assembly.</title>
        <authorList>
            <person name="Kang H."/>
            <person name="Kang J."/>
            <person name="Cha I."/>
            <person name="Kim H."/>
            <person name="Joh K."/>
        </authorList>
    </citation>
    <scope>NUCLEOTIDE SEQUENCE [LARGE SCALE GENOMIC DNA]</scope>
    <source>
        <strain evidence="23 24">HMF7605</strain>
    </source>
</reference>
<evidence type="ECO:0000259" key="20">
    <source>
        <dbReference type="PROSITE" id="PS50112"/>
    </source>
</evidence>
<evidence type="ECO:0000259" key="19">
    <source>
        <dbReference type="PROSITE" id="PS50110"/>
    </source>
</evidence>
<evidence type="ECO:0000256" key="17">
    <source>
        <dbReference type="PROSITE-ProRule" id="PRU00169"/>
    </source>
</evidence>
<dbReference type="EMBL" id="PYFT01000001">
    <property type="protein sequence ID" value="PSR54831.1"/>
    <property type="molecule type" value="Genomic_DNA"/>
</dbReference>
<keyword evidence="6" id="KW-0808">Transferase</keyword>
<dbReference type="FunFam" id="3.30.565.10:FF:000010">
    <property type="entry name" value="Sensor histidine kinase RcsC"/>
    <property type="match status" value="1"/>
</dbReference>
<evidence type="ECO:0000256" key="16">
    <source>
        <dbReference type="PROSITE-ProRule" id="PRU00110"/>
    </source>
</evidence>
<dbReference type="InterPro" id="IPR011006">
    <property type="entry name" value="CheY-like_superfamily"/>
</dbReference>
<dbReference type="InterPro" id="IPR005467">
    <property type="entry name" value="His_kinase_dom"/>
</dbReference>
<feature type="domain" description="Histidine kinase" evidence="18">
    <location>
        <begin position="437"/>
        <end position="658"/>
    </location>
</feature>
<protein>
    <recommendedName>
        <fullName evidence="15">Sensory/regulatory protein RpfC</fullName>
        <ecNumber evidence="3">2.7.13.3</ecNumber>
    </recommendedName>
</protein>
<dbReference type="PANTHER" id="PTHR45339">
    <property type="entry name" value="HYBRID SIGNAL TRANSDUCTION HISTIDINE KINASE J"/>
    <property type="match status" value="1"/>
</dbReference>
<comment type="caution">
    <text evidence="23">The sequence shown here is derived from an EMBL/GenBank/DDBJ whole genome shotgun (WGS) entry which is preliminary data.</text>
</comment>
<dbReference type="Proteomes" id="UP000240357">
    <property type="component" value="Unassembled WGS sequence"/>
</dbReference>
<evidence type="ECO:0000259" key="18">
    <source>
        <dbReference type="PROSITE" id="PS50109"/>
    </source>
</evidence>
<dbReference type="InterPro" id="IPR035965">
    <property type="entry name" value="PAS-like_dom_sf"/>
</dbReference>
<dbReference type="Gene3D" id="3.40.50.2300">
    <property type="match status" value="1"/>
</dbReference>
<dbReference type="PROSITE" id="PS50109">
    <property type="entry name" value="HIS_KIN"/>
    <property type="match status" value="1"/>
</dbReference>
<keyword evidence="24" id="KW-1185">Reference proteome</keyword>
<keyword evidence="10" id="KW-0067">ATP-binding</keyword>
<dbReference type="PROSITE" id="PS50112">
    <property type="entry name" value="PAS"/>
    <property type="match status" value="2"/>
</dbReference>
<dbReference type="CDD" id="cd00130">
    <property type="entry name" value="PAS"/>
    <property type="match status" value="3"/>
</dbReference>
<evidence type="ECO:0000256" key="12">
    <source>
        <dbReference type="ARBA" id="ARBA00023012"/>
    </source>
</evidence>
<dbReference type="SMART" id="SM00086">
    <property type="entry name" value="PAC"/>
    <property type="match status" value="3"/>
</dbReference>
<dbReference type="SUPFAM" id="SSF52172">
    <property type="entry name" value="CheY-like"/>
    <property type="match status" value="1"/>
</dbReference>
<dbReference type="InterPro" id="IPR003661">
    <property type="entry name" value="HisK_dim/P_dom"/>
</dbReference>
<dbReference type="InterPro" id="IPR004358">
    <property type="entry name" value="Sig_transdc_His_kin-like_C"/>
</dbReference>
<feature type="modified residue" description="4-aspartylphosphate" evidence="17">
    <location>
        <position position="731"/>
    </location>
</feature>
<feature type="domain" description="PAS" evidence="20">
    <location>
        <begin position="296"/>
        <end position="366"/>
    </location>
</feature>
<dbReference type="InterPro" id="IPR008207">
    <property type="entry name" value="Sig_transdc_His_kin_Hpt_dom"/>
</dbReference>
<keyword evidence="13" id="KW-0472">Membrane</keyword>
<dbReference type="SMART" id="SM00448">
    <property type="entry name" value="REC"/>
    <property type="match status" value="1"/>
</dbReference>
<dbReference type="GO" id="GO:0005524">
    <property type="term" value="F:ATP binding"/>
    <property type="evidence" value="ECO:0007669"/>
    <property type="project" value="UniProtKB-KW"/>
</dbReference>
<dbReference type="InterPro" id="IPR036097">
    <property type="entry name" value="HisK_dim/P_sf"/>
</dbReference>
<comment type="subunit">
    <text evidence="14">At low DSF concentrations, interacts with RpfF.</text>
</comment>
<accession>A0A2T2YH51</accession>
<evidence type="ECO:0000256" key="7">
    <source>
        <dbReference type="ARBA" id="ARBA00022692"/>
    </source>
</evidence>
<dbReference type="RefSeq" id="WP_106930871.1">
    <property type="nucleotide sequence ID" value="NZ_PYFT01000001.1"/>
</dbReference>
<dbReference type="Pfam" id="PF08447">
    <property type="entry name" value="PAS_3"/>
    <property type="match status" value="2"/>
</dbReference>
<dbReference type="PROSITE" id="PS50113">
    <property type="entry name" value="PAC"/>
    <property type="match status" value="1"/>
</dbReference>
<dbReference type="InterPro" id="IPR000700">
    <property type="entry name" value="PAS-assoc_C"/>
</dbReference>
<dbReference type="InterPro" id="IPR036641">
    <property type="entry name" value="HPT_dom_sf"/>
</dbReference>
<dbReference type="NCBIfam" id="TIGR00229">
    <property type="entry name" value="sensory_box"/>
    <property type="match status" value="2"/>
</dbReference>
<evidence type="ECO:0000256" key="8">
    <source>
        <dbReference type="ARBA" id="ARBA00022741"/>
    </source>
</evidence>
<dbReference type="InterPro" id="IPR001610">
    <property type="entry name" value="PAC"/>
</dbReference>
<dbReference type="EC" id="2.7.13.3" evidence="3"/>
<dbReference type="PANTHER" id="PTHR45339:SF1">
    <property type="entry name" value="HYBRID SIGNAL TRANSDUCTION HISTIDINE KINASE J"/>
    <property type="match status" value="1"/>
</dbReference>
<comment type="catalytic activity">
    <reaction evidence="1">
        <text>ATP + protein L-histidine = ADP + protein N-phospho-L-histidine.</text>
        <dbReference type="EC" id="2.7.13.3"/>
    </reaction>
</comment>
<evidence type="ECO:0000256" key="4">
    <source>
        <dbReference type="ARBA" id="ARBA00022475"/>
    </source>
</evidence>
<organism evidence="23 24">
    <name type="scientific">Adhaeribacter arboris</name>
    <dbReference type="NCBI Taxonomy" id="2072846"/>
    <lineage>
        <taxon>Bacteria</taxon>
        <taxon>Pseudomonadati</taxon>
        <taxon>Bacteroidota</taxon>
        <taxon>Cytophagia</taxon>
        <taxon>Cytophagales</taxon>
        <taxon>Hymenobacteraceae</taxon>
        <taxon>Adhaeribacter</taxon>
    </lineage>
</organism>
<gene>
    <name evidence="23" type="ORF">AHMF7605_15635</name>
</gene>
<evidence type="ECO:0000256" key="13">
    <source>
        <dbReference type="ARBA" id="ARBA00023136"/>
    </source>
</evidence>
<dbReference type="SUPFAM" id="SSF55785">
    <property type="entry name" value="PYP-like sensor domain (PAS domain)"/>
    <property type="match status" value="3"/>
</dbReference>
<dbReference type="CDD" id="cd17546">
    <property type="entry name" value="REC_hyHK_CKI1_RcsC-like"/>
    <property type="match status" value="1"/>
</dbReference>
<dbReference type="InterPro" id="IPR003594">
    <property type="entry name" value="HATPase_dom"/>
</dbReference>
<dbReference type="SMART" id="SM00091">
    <property type="entry name" value="PAS"/>
    <property type="match status" value="3"/>
</dbReference>
<dbReference type="PRINTS" id="PR00344">
    <property type="entry name" value="BCTRLSENSOR"/>
</dbReference>
<keyword evidence="4" id="KW-1003">Cell membrane</keyword>
<dbReference type="Pfam" id="PF02518">
    <property type="entry name" value="HATPase_c"/>
    <property type="match status" value="1"/>
</dbReference>
<keyword evidence="7" id="KW-0812">Transmembrane</keyword>
<dbReference type="InterPro" id="IPR000014">
    <property type="entry name" value="PAS"/>
</dbReference>
<dbReference type="Gene3D" id="3.30.565.10">
    <property type="entry name" value="Histidine kinase-like ATPase, C-terminal domain"/>
    <property type="match status" value="1"/>
</dbReference>
<dbReference type="PROSITE" id="PS50894">
    <property type="entry name" value="HPT"/>
    <property type="match status" value="1"/>
</dbReference>
<dbReference type="GO" id="GO:0000155">
    <property type="term" value="F:phosphorelay sensor kinase activity"/>
    <property type="evidence" value="ECO:0007669"/>
    <property type="project" value="InterPro"/>
</dbReference>
<evidence type="ECO:0000256" key="15">
    <source>
        <dbReference type="ARBA" id="ARBA00068150"/>
    </source>
</evidence>
<evidence type="ECO:0000256" key="10">
    <source>
        <dbReference type="ARBA" id="ARBA00022840"/>
    </source>
</evidence>
<name>A0A2T2YH51_9BACT</name>
<sequence length="937" mass="105909">MVEAVQSLLHMREIKKTAFQAATTNYRQNLYSNNKIKSVIPGLIYILDISCNRNTYCSHGVTQILGYSVADSMAMDNSFPLSIIHPADKVLLQEYRQRLITIPGEEAFELECRVQHKNGNWQRLLTQESIFSRHEDGTVREIIGSAQVLDLADEFLQEENTIRAKASHNDELYRLISENLTDLISLHYPNGTAIYYSPSCKDLLGYEAEELVRIKPSNLIHPDEAVQVKHAIEEALLTGKTTIHTQYRIRKKTGEYIWFESTTKAIKDESGQVIRLQSSSRDITERKKAEVALEKSERKYRDLVLYSQVIIYTHTLDGTILSTNPILQNLLGYSEFELIGLPFTELLRGRERLRYQEYLKDIQQNNKVVGVITVLDKKGRPKHLLYHNIKVNEPEVEPYVIAFAQDITERLEAENELKKAKIKAEQSAKSKELFLANMSHEIRTPMNGILGMAALLKKTDLNDTQQNYLKLIKESAQNLLVIINDVLDVAKIESGKLKLEKIPFNVNEILQSAHQSLTYKAEEKDILLRLKPLSLATPLVAGDPYRLTQILINLLSNAIKFTEEGKVELAAEIVKETIFDYTLCFSVTDTGIGIPVNKLDKIFESFVQANSDTTRKYGGTGLGLSICKNLVELQGGRIWVKSKPRQGTTFTFELTYPKAHLAEDLNNIAPSNNDYTSLQSLKILLAEDNAINRFMAESILINWGVQLSIANNGKEAVKLHQEHTFDIILMDIQMPEMGGVEATRIIRQMPDPVKAQIPIIALTANALKGDSDTYLKAGMNDYMSKPYEEEKLFYKISQNVHPNKPIMKLPDDPAKDDAVPNLPAKNLYSLEMVQKLAKGDHSFTNQMIDMFVTLIPEAIQNMKAHVTAGEWHQLSQVAHSIKPAIDTLLITSIQEQLLKVELDAKNAQNVADLPQLVANISHTLQAVIIHLKEEFKS</sequence>
<keyword evidence="9" id="KW-0418">Kinase</keyword>
<evidence type="ECO:0000256" key="6">
    <source>
        <dbReference type="ARBA" id="ARBA00022679"/>
    </source>
</evidence>
<evidence type="ECO:0000256" key="3">
    <source>
        <dbReference type="ARBA" id="ARBA00012438"/>
    </source>
</evidence>
<evidence type="ECO:0000256" key="2">
    <source>
        <dbReference type="ARBA" id="ARBA00004651"/>
    </source>
</evidence>
<dbReference type="SMART" id="SM00387">
    <property type="entry name" value="HATPase_c"/>
    <property type="match status" value="1"/>
</dbReference>
<dbReference type="GO" id="GO:0005886">
    <property type="term" value="C:plasma membrane"/>
    <property type="evidence" value="ECO:0007669"/>
    <property type="project" value="UniProtKB-SubCell"/>
</dbReference>
<evidence type="ECO:0000313" key="24">
    <source>
        <dbReference type="Proteomes" id="UP000240357"/>
    </source>
</evidence>
<dbReference type="Gene3D" id="1.20.120.160">
    <property type="entry name" value="HPT domain"/>
    <property type="match status" value="1"/>
</dbReference>
<dbReference type="CDD" id="cd00082">
    <property type="entry name" value="HisKA"/>
    <property type="match status" value="1"/>
</dbReference>
<dbReference type="InterPro" id="IPR013656">
    <property type="entry name" value="PAS_4"/>
</dbReference>
<dbReference type="Gene3D" id="3.30.450.20">
    <property type="entry name" value="PAS domain"/>
    <property type="match status" value="3"/>
</dbReference>
<dbReference type="InterPro" id="IPR013655">
    <property type="entry name" value="PAS_fold_3"/>
</dbReference>
<feature type="modified residue" description="Phosphohistidine" evidence="16">
    <location>
        <position position="879"/>
    </location>
</feature>
<evidence type="ECO:0000256" key="9">
    <source>
        <dbReference type="ARBA" id="ARBA00022777"/>
    </source>
</evidence>
<comment type="subcellular location">
    <subcellularLocation>
        <location evidence="2">Cell membrane</location>
        <topology evidence="2">Multi-pass membrane protein</topology>
    </subcellularLocation>
</comment>
<dbReference type="SUPFAM" id="SSF55874">
    <property type="entry name" value="ATPase domain of HSP90 chaperone/DNA topoisomerase II/histidine kinase"/>
    <property type="match status" value="1"/>
</dbReference>
<evidence type="ECO:0000256" key="1">
    <source>
        <dbReference type="ARBA" id="ARBA00000085"/>
    </source>
</evidence>
<feature type="domain" description="Response regulatory" evidence="19">
    <location>
        <begin position="682"/>
        <end position="800"/>
    </location>
</feature>
<dbReference type="Gene3D" id="1.10.287.130">
    <property type="match status" value="1"/>
</dbReference>
<dbReference type="Pfam" id="PF08448">
    <property type="entry name" value="PAS_4"/>
    <property type="match status" value="1"/>
</dbReference>
<dbReference type="CDD" id="cd16922">
    <property type="entry name" value="HATPase_EvgS-ArcB-TorS-like"/>
    <property type="match status" value="1"/>
</dbReference>
<evidence type="ECO:0000259" key="21">
    <source>
        <dbReference type="PROSITE" id="PS50113"/>
    </source>
</evidence>
<evidence type="ECO:0000259" key="22">
    <source>
        <dbReference type="PROSITE" id="PS50894"/>
    </source>
</evidence>
<keyword evidence="8" id="KW-0547">Nucleotide-binding</keyword>
<evidence type="ECO:0000256" key="11">
    <source>
        <dbReference type="ARBA" id="ARBA00022989"/>
    </source>
</evidence>
<dbReference type="Pfam" id="PF00512">
    <property type="entry name" value="HisKA"/>
    <property type="match status" value="1"/>
</dbReference>
<keyword evidence="5 17" id="KW-0597">Phosphoprotein</keyword>
<dbReference type="PROSITE" id="PS50110">
    <property type="entry name" value="RESPONSE_REGULATORY"/>
    <property type="match status" value="1"/>
</dbReference>
<dbReference type="AlphaFoldDB" id="A0A2T2YH51"/>
<dbReference type="InterPro" id="IPR036890">
    <property type="entry name" value="HATPase_C_sf"/>
</dbReference>
<dbReference type="OrthoDB" id="9797097at2"/>
<evidence type="ECO:0000256" key="5">
    <source>
        <dbReference type="ARBA" id="ARBA00022553"/>
    </source>
</evidence>
<dbReference type="SMART" id="SM00388">
    <property type="entry name" value="HisKA"/>
    <property type="match status" value="1"/>
</dbReference>
<proteinExistence type="predicted"/>
<keyword evidence="12" id="KW-0902">Two-component regulatory system</keyword>
<feature type="domain" description="HPt" evidence="22">
    <location>
        <begin position="840"/>
        <end position="937"/>
    </location>
</feature>
<dbReference type="InterPro" id="IPR001789">
    <property type="entry name" value="Sig_transdc_resp-reg_receiver"/>
</dbReference>
<dbReference type="SUPFAM" id="SSF47226">
    <property type="entry name" value="Histidine-containing phosphotransfer domain, HPT domain"/>
    <property type="match status" value="1"/>
</dbReference>
<evidence type="ECO:0000256" key="14">
    <source>
        <dbReference type="ARBA" id="ARBA00064003"/>
    </source>
</evidence>